<keyword evidence="2" id="KW-0479">Metal-binding</keyword>
<reference evidence="3" key="2">
    <citation type="submission" date="2020-09" db="EMBL/GenBank/DDBJ databases">
        <authorList>
            <person name="Sun Q."/>
            <person name="Ohkuma M."/>
        </authorList>
    </citation>
    <scope>NUCLEOTIDE SEQUENCE</scope>
    <source>
        <strain evidence="3">JCM 4714</strain>
    </source>
</reference>
<dbReference type="SFLD" id="SFLDG01020">
    <property type="entry name" value="Terpene_Cyclase_Like_2"/>
    <property type="match status" value="1"/>
</dbReference>
<organism evidence="3 4">
    <name type="scientific">Streptomyces alanosinicus</name>
    <dbReference type="NCBI Taxonomy" id="68171"/>
    <lineage>
        <taxon>Bacteria</taxon>
        <taxon>Bacillati</taxon>
        <taxon>Actinomycetota</taxon>
        <taxon>Actinomycetes</taxon>
        <taxon>Kitasatosporales</taxon>
        <taxon>Streptomycetaceae</taxon>
        <taxon>Streptomyces</taxon>
    </lineage>
</organism>
<gene>
    <name evidence="3" type="ORF">GCM10010339_08270</name>
</gene>
<dbReference type="Pfam" id="PF19086">
    <property type="entry name" value="Terpene_syn_C_2"/>
    <property type="match status" value="1"/>
</dbReference>
<dbReference type="PANTHER" id="PTHR35201:SF4">
    <property type="entry name" value="BETA-PINACENE SYNTHASE-RELATED"/>
    <property type="match status" value="1"/>
</dbReference>
<reference evidence="3" key="1">
    <citation type="journal article" date="2014" name="Int. J. Syst. Evol. Microbiol.">
        <title>Complete genome sequence of Corynebacterium casei LMG S-19264T (=DSM 44701T), isolated from a smear-ripened cheese.</title>
        <authorList>
            <consortium name="US DOE Joint Genome Institute (JGI-PGF)"/>
            <person name="Walter F."/>
            <person name="Albersmeier A."/>
            <person name="Kalinowski J."/>
            <person name="Ruckert C."/>
        </authorList>
    </citation>
    <scope>NUCLEOTIDE SEQUENCE</scope>
    <source>
        <strain evidence="3">JCM 4714</strain>
    </source>
</reference>
<evidence type="ECO:0000313" key="3">
    <source>
        <dbReference type="EMBL" id="GHD98971.1"/>
    </source>
</evidence>
<sequence>MTYQGVVFTTPWPLRTNPHVDAARESAIEWMRRFDLLHGDQAVQEFTDWRLAEAAGFLYPRADREACATAAQMMGWYLLPFDDQFDGEAGRDPRRVARVCDALIGIVHGASGPERHPAPTVRAFADLWERMVRGMSATLRARVAHHWSSYFSSQLTEAIDRVEGREFTDLEEYFQLRAATTCAFGQNDLAEHWGGIEVAPVVWHDPVLRRMRRLAADLVGLRNDSMSLVHEDIAGGHNAIHLLERAHGCSRAAALALACEIAQDKADALVELERRELPRLVRALDADQRAAVTGYADTLHDRVLGDDEWERITTRNRAHRTLPDWAACLLVGAEGPRP</sequence>
<proteinExistence type="inferred from homology"/>
<keyword evidence="2" id="KW-0460">Magnesium</keyword>
<dbReference type="SFLD" id="SFLDS00005">
    <property type="entry name" value="Isoprenoid_Synthase_Type_I"/>
    <property type="match status" value="1"/>
</dbReference>
<comment type="caution">
    <text evidence="3">The sequence shown here is derived from an EMBL/GenBank/DDBJ whole genome shotgun (WGS) entry which is preliminary data.</text>
</comment>
<comment type="cofactor">
    <cofactor evidence="2">
        <name>Mg(2+)</name>
        <dbReference type="ChEBI" id="CHEBI:18420"/>
    </cofactor>
</comment>
<dbReference type="InterPro" id="IPR034686">
    <property type="entry name" value="Terpene_cyclase-like_2"/>
</dbReference>
<dbReference type="AlphaFoldDB" id="A0A918YCL4"/>
<dbReference type="EC" id="4.2.3.-" evidence="2"/>
<protein>
    <recommendedName>
        <fullName evidence="2">Terpene synthase</fullName>
        <ecNumber evidence="2">4.2.3.-</ecNumber>
    </recommendedName>
</protein>
<name>A0A918YCL4_9ACTN</name>
<evidence type="ECO:0000256" key="1">
    <source>
        <dbReference type="ARBA" id="ARBA00023239"/>
    </source>
</evidence>
<comment type="similarity">
    <text evidence="2">Belongs to the terpene synthase family.</text>
</comment>
<dbReference type="InterPro" id="IPR008949">
    <property type="entry name" value="Isoprenoid_synthase_dom_sf"/>
</dbReference>
<evidence type="ECO:0000256" key="2">
    <source>
        <dbReference type="RuleBase" id="RU366034"/>
    </source>
</evidence>
<dbReference type="Proteomes" id="UP000655443">
    <property type="component" value="Unassembled WGS sequence"/>
</dbReference>
<dbReference type="EMBL" id="BMVG01000001">
    <property type="protein sequence ID" value="GHD98971.1"/>
    <property type="molecule type" value="Genomic_DNA"/>
</dbReference>
<dbReference type="SUPFAM" id="SSF48576">
    <property type="entry name" value="Terpenoid synthases"/>
    <property type="match status" value="1"/>
</dbReference>
<dbReference type="Gene3D" id="1.10.600.10">
    <property type="entry name" value="Farnesyl Diphosphate Synthase"/>
    <property type="match status" value="1"/>
</dbReference>
<evidence type="ECO:0000313" key="4">
    <source>
        <dbReference type="Proteomes" id="UP000655443"/>
    </source>
</evidence>
<dbReference type="PANTHER" id="PTHR35201">
    <property type="entry name" value="TERPENE SYNTHASE"/>
    <property type="match status" value="1"/>
</dbReference>
<dbReference type="GO" id="GO:0010333">
    <property type="term" value="F:terpene synthase activity"/>
    <property type="evidence" value="ECO:0007669"/>
    <property type="project" value="InterPro"/>
</dbReference>
<dbReference type="GO" id="GO:0046872">
    <property type="term" value="F:metal ion binding"/>
    <property type="evidence" value="ECO:0007669"/>
    <property type="project" value="UniProtKB-KW"/>
</dbReference>
<accession>A0A918YCL4</accession>
<keyword evidence="4" id="KW-1185">Reference proteome</keyword>
<keyword evidence="1 2" id="KW-0456">Lyase</keyword>